<sequence length="407" mass="45764">MFRPSLRCSIGTISTAMANLTIFAANTFAVYDAFGVLFLGGVTFRLFSVTATIYGDCCVARAACALPELREAHGQYKAIVDHPRAIFWEKKVAAQRLKNDRDRIFRSHRIDNTRLVLPHACAAFMSCYGLCVPAQQLRECLSSLPADSPLSFQVAGVGSCDVALPLAVTLTFLNTYDHLQRRKGFSDGLDAWIRQINKYGTVAWTLLTFVTLCTHFAGCVAFLPPHVAPVWLGISVTSACKSLIVNHTAPMRALFGIRDYPRSHGVCRAMSTAEVHEYRLAFTGVDVEERHSMWQTQKKALDYECNVRLYRMLGRMGLFDRVEEAEHEAKNLQRKLNMARSRRKEQELKRKEGRGDEGEKEAMIKTPPIRGEDIVGPSADAVAEHCYDDLQVEENERRRQRRQVDGG</sequence>
<evidence type="ECO:0000313" key="3">
    <source>
        <dbReference type="EMBL" id="CCC90483.1"/>
    </source>
</evidence>
<feature type="transmembrane region" description="Helical" evidence="2">
    <location>
        <begin position="115"/>
        <end position="135"/>
    </location>
</feature>
<evidence type="ECO:0000256" key="1">
    <source>
        <dbReference type="SAM" id="MobiDB-lite"/>
    </source>
</evidence>
<feature type="transmembrane region" description="Helical" evidence="2">
    <location>
        <begin position="150"/>
        <end position="173"/>
    </location>
</feature>
<dbReference type="VEuPathDB" id="TriTrypDB:TcIL3000_5_1870"/>
<dbReference type="EMBL" id="HE575318">
    <property type="protein sequence ID" value="CCC90483.1"/>
    <property type="molecule type" value="Genomic_DNA"/>
</dbReference>
<reference evidence="3" key="1">
    <citation type="journal article" date="2012" name="Proc. Natl. Acad. Sci. U.S.A.">
        <title>Antigenic diversity is generated by distinct evolutionary mechanisms in African trypanosome species.</title>
        <authorList>
            <person name="Jackson A.P."/>
            <person name="Berry A."/>
            <person name="Aslett M."/>
            <person name="Allison H.C."/>
            <person name="Burton P."/>
            <person name="Vavrova-Anderson J."/>
            <person name="Brown R."/>
            <person name="Browne H."/>
            <person name="Corton N."/>
            <person name="Hauser H."/>
            <person name="Gamble J."/>
            <person name="Gilderthorp R."/>
            <person name="Marcello L."/>
            <person name="McQuillan J."/>
            <person name="Otto T.D."/>
            <person name="Quail M.A."/>
            <person name="Sanders M.J."/>
            <person name="van Tonder A."/>
            <person name="Ginger M.L."/>
            <person name="Field M.C."/>
            <person name="Barry J.D."/>
            <person name="Hertz-Fowler C."/>
            <person name="Berriman M."/>
        </authorList>
    </citation>
    <scope>NUCLEOTIDE SEQUENCE</scope>
    <source>
        <strain evidence="3">IL3000</strain>
    </source>
</reference>
<accession>G0UMS5</accession>
<feature type="compositionally biased region" description="Basic and acidic residues" evidence="1">
    <location>
        <begin position="382"/>
        <end position="407"/>
    </location>
</feature>
<keyword evidence="2" id="KW-0472">Membrane</keyword>
<feature type="transmembrane region" description="Helical" evidence="2">
    <location>
        <begin position="202"/>
        <end position="224"/>
    </location>
</feature>
<name>G0UMS5_TRYCI</name>
<organism evidence="3">
    <name type="scientific">Trypanosoma congolense (strain IL3000)</name>
    <dbReference type="NCBI Taxonomy" id="1068625"/>
    <lineage>
        <taxon>Eukaryota</taxon>
        <taxon>Discoba</taxon>
        <taxon>Euglenozoa</taxon>
        <taxon>Kinetoplastea</taxon>
        <taxon>Metakinetoplastina</taxon>
        <taxon>Trypanosomatida</taxon>
        <taxon>Trypanosomatidae</taxon>
        <taxon>Trypanosoma</taxon>
        <taxon>Nannomonas</taxon>
    </lineage>
</organism>
<proteinExistence type="predicted"/>
<evidence type="ECO:0000256" key="2">
    <source>
        <dbReference type="SAM" id="Phobius"/>
    </source>
</evidence>
<keyword evidence="2" id="KW-1133">Transmembrane helix</keyword>
<dbReference type="AlphaFoldDB" id="G0UMS5"/>
<feature type="compositionally biased region" description="Basic and acidic residues" evidence="1">
    <location>
        <begin position="344"/>
        <end position="363"/>
    </location>
</feature>
<feature type="region of interest" description="Disordered" evidence="1">
    <location>
        <begin position="338"/>
        <end position="407"/>
    </location>
</feature>
<keyword evidence="2" id="KW-0812">Transmembrane</keyword>
<protein>
    <submittedName>
        <fullName evidence="3">Uncharacterized protein</fullName>
    </submittedName>
</protein>
<gene>
    <name evidence="3" type="ORF">TCIL3000_5_1870</name>
</gene>